<reference evidence="1 2" key="1">
    <citation type="submission" date="2018-07" db="EMBL/GenBank/DDBJ databases">
        <title>Genome assembly of strain KB82.</title>
        <authorList>
            <person name="Kukolya J."/>
            <person name="Horvath B."/>
            <person name="Nagy I."/>
            <person name="Toth A."/>
        </authorList>
    </citation>
    <scope>NUCLEOTIDE SEQUENCE [LARGE SCALE GENOMIC DNA]</scope>
    <source>
        <strain evidence="1 2">Kb82</strain>
    </source>
</reference>
<organism evidence="1 2">
    <name type="scientific">Flavobacterium hungaricum</name>
    <dbReference type="NCBI Taxonomy" id="2082725"/>
    <lineage>
        <taxon>Bacteria</taxon>
        <taxon>Pseudomonadati</taxon>
        <taxon>Bacteroidota</taxon>
        <taxon>Flavobacteriia</taxon>
        <taxon>Flavobacteriales</taxon>
        <taxon>Flavobacteriaceae</taxon>
        <taxon>Flavobacterium</taxon>
    </lineage>
</organism>
<proteinExistence type="predicted"/>
<gene>
    <name evidence="1" type="ORF">C4F50_24530</name>
</gene>
<name>A0ABR9TSS3_9FLAO</name>
<dbReference type="Proteomes" id="UP000640614">
    <property type="component" value="Unassembled WGS sequence"/>
</dbReference>
<dbReference type="EMBL" id="PRDM01000006">
    <property type="protein sequence ID" value="MBE8728097.1"/>
    <property type="molecule type" value="Genomic_DNA"/>
</dbReference>
<comment type="caution">
    <text evidence="1">The sequence shown here is derived from an EMBL/GenBank/DDBJ whole genome shotgun (WGS) entry which is preliminary data.</text>
</comment>
<sequence length="179" mass="20646">MNRTLNFRISFFSLVLMLIAFGCKDDKKVEKAVEDPYLKELKETQIGDIDFYISIPKGYTIKENRGPDFSVYYFFPKDTTKTQAFTGGMYFGNHPSQFDESVDSCKTKKIKSIVLSKDTEWTSIQCKTRFSLQTIIESGSTEGWNSYIHAFAHTSSEADLKKVLTIFKTLKKKKPQKRK</sequence>
<accession>A0ABR9TSS3</accession>
<dbReference type="PROSITE" id="PS51257">
    <property type="entry name" value="PROKAR_LIPOPROTEIN"/>
    <property type="match status" value="1"/>
</dbReference>
<evidence type="ECO:0000313" key="2">
    <source>
        <dbReference type="Proteomes" id="UP000640614"/>
    </source>
</evidence>
<evidence type="ECO:0008006" key="3">
    <source>
        <dbReference type="Google" id="ProtNLM"/>
    </source>
</evidence>
<protein>
    <recommendedName>
        <fullName evidence="3">Lipoprotein</fullName>
    </recommendedName>
</protein>
<keyword evidence="2" id="KW-1185">Reference proteome</keyword>
<evidence type="ECO:0000313" key="1">
    <source>
        <dbReference type="EMBL" id="MBE8728097.1"/>
    </source>
</evidence>